<dbReference type="InterPro" id="IPR038714">
    <property type="entry name" value="YfeY-like_sf"/>
</dbReference>
<accession>D4E397</accession>
<dbReference type="PROSITE" id="PS51257">
    <property type="entry name" value="PROKAR_LIPOPROTEIN"/>
    <property type="match status" value="1"/>
</dbReference>
<dbReference type="Proteomes" id="UP000005723">
    <property type="component" value="Unassembled WGS sequence"/>
</dbReference>
<proteinExistence type="predicted"/>
<dbReference type="Pfam" id="PF06572">
    <property type="entry name" value="DUF1131"/>
    <property type="match status" value="1"/>
</dbReference>
<keyword evidence="2" id="KW-1185">Reference proteome</keyword>
<evidence type="ECO:0000313" key="1">
    <source>
        <dbReference type="EMBL" id="EFE95673.1"/>
    </source>
</evidence>
<dbReference type="STRING" id="667129.HMPREF0758_2647"/>
<reference evidence="1 2" key="1">
    <citation type="submission" date="2010-01" db="EMBL/GenBank/DDBJ databases">
        <authorList>
            <person name="Muzny D."/>
            <person name="Qin X."/>
            <person name="Deng J."/>
            <person name="Jiang H."/>
            <person name="Liu Y."/>
            <person name="Qu J."/>
            <person name="Song X.-Z."/>
            <person name="Zhang L."/>
            <person name="Thornton R."/>
            <person name="Coyle M."/>
            <person name="Francisco L."/>
            <person name="Jackson L."/>
            <person name="Javaid M."/>
            <person name="Korchina V."/>
            <person name="Kovar C."/>
            <person name="Mata R."/>
            <person name="Mathew T."/>
            <person name="Ngo R."/>
            <person name="Nguyen L."/>
            <person name="Nguyen N."/>
            <person name="Okwuonu G."/>
            <person name="Ongeri F."/>
            <person name="Pham C."/>
            <person name="Simmons D."/>
            <person name="Wilczek-Boney K."/>
            <person name="Hale W."/>
            <person name="Jakkamsetti A."/>
            <person name="Pham P."/>
            <person name="Ruth R."/>
            <person name="San Lucas F."/>
            <person name="Warren J."/>
            <person name="Zhang J."/>
            <person name="Zhao Z."/>
            <person name="Zhou C."/>
            <person name="Zhu D."/>
            <person name="Lee S."/>
            <person name="Bess C."/>
            <person name="Blankenburg K."/>
            <person name="Forbes L."/>
            <person name="Fu Q."/>
            <person name="Gubbala S."/>
            <person name="Hirani K."/>
            <person name="Jayaseelan J.C."/>
            <person name="Lara F."/>
            <person name="Munidasa M."/>
            <person name="Palculict T."/>
            <person name="Patil S."/>
            <person name="Pu L.-L."/>
            <person name="Saada N."/>
            <person name="Tang L."/>
            <person name="Weissenberger G."/>
            <person name="Zhu Y."/>
            <person name="Hemphill L."/>
            <person name="Shang Y."/>
            <person name="Youmans B."/>
            <person name="Ayvaz T."/>
            <person name="Ross M."/>
            <person name="Santibanez J."/>
            <person name="Aqrawi P."/>
            <person name="Gross S."/>
            <person name="Joshi V."/>
            <person name="Fowler G."/>
            <person name="Nazareth L."/>
            <person name="Reid J."/>
            <person name="Worley K."/>
            <person name="Petrosino J."/>
            <person name="Highlander S."/>
            <person name="Gibbs R."/>
        </authorList>
    </citation>
    <scope>NUCLEOTIDE SEQUENCE [LARGE SCALE GENOMIC DNA]</scope>
    <source>
        <strain evidence="1 2">DSM 4582</strain>
    </source>
</reference>
<gene>
    <name evidence="1" type="ORF">HMPREF0758_2647</name>
</gene>
<organism evidence="1 2">
    <name type="scientific">Serratia odorifera DSM 4582</name>
    <dbReference type="NCBI Taxonomy" id="667129"/>
    <lineage>
        <taxon>Bacteria</taxon>
        <taxon>Pseudomonadati</taxon>
        <taxon>Pseudomonadota</taxon>
        <taxon>Gammaproteobacteria</taxon>
        <taxon>Enterobacterales</taxon>
        <taxon>Yersiniaceae</taxon>
        <taxon>Serratia</taxon>
    </lineage>
</organism>
<evidence type="ECO:0008006" key="3">
    <source>
        <dbReference type="Google" id="ProtNLM"/>
    </source>
</evidence>
<dbReference type="Gene3D" id="2.60.460.10">
    <property type="entry name" value="protein yfey like domain"/>
    <property type="match status" value="1"/>
</dbReference>
<dbReference type="InterPro" id="IPR010938">
    <property type="entry name" value="DUF1131"/>
</dbReference>
<evidence type="ECO:0000313" key="2">
    <source>
        <dbReference type="Proteomes" id="UP000005723"/>
    </source>
</evidence>
<name>D4E397_SEROD</name>
<dbReference type="EMBL" id="ADBY01000045">
    <property type="protein sequence ID" value="EFE95673.1"/>
    <property type="molecule type" value="Genomic_DNA"/>
</dbReference>
<dbReference type="NCBIfam" id="NF007990">
    <property type="entry name" value="PRK10718.1"/>
    <property type="match status" value="1"/>
</dbReference>
<comment type="caution">
    <text evidence="1">The sequence shown here is derived from an EMBL/GenBank/DDBJ whole genome shotgun (WGS) entry which is preliminary data.</text>
</comment>
<dbReference type="AlphaFoldDB" id="D4E397"/>
<dbReference type="HOGENOM" id="CLU_117171_0_0_6"/>
<protein>
    <recommendedName>
        <fullName evidence="3">RpoE-regulated lipoprotein</fullName>
    </recommendedName>
</protein>
<sequence>MPLKLRNYEMNIRPLILGLPLILTGCSTMSNFSWSSLSPLNWFGSSLEVSGKGVGEINAGTPMSESAVNDGLNGDYRLRSGMGTSNGQIVAFYQAMDGDDIKLVISGEPKGHVQRVDIMDPEVATEWGSKLGTPFSDMYSKAFGACKPATGDDAGNVECVASQSKYVTYIFSGKWAGPQDIIPPDDTLKSWTVSKIIWHAKAQ</sequence>